<reference evidence="15" key="2">
    <citation type="submission" date="2020-09" db="EMBL/GenBank/DDBJ databases">
        <authorList>
            <person name="Sun Q."/>
            <person name="Kim S."/>
        </authorList>
    </citation>
    <scope>NUCLEOTIDE SEQUENCE</scope>
    <source>
        <strain evidence="15">KCTC 22169</strain>
    </source>
</reference>
<dbReference type="InterPro" id="IPR025943">
    <property type="entry name" value="Sigma_54_int_dom_ATP-bd_2"/>
</dbReference>
<protein>
    <recommendedName>
        <fullName evidence="11">HTH-type transcriptional regulatory protein TyrR</fullName>
    </recommendedName>
</protein>
<dbReference type="InterPro" id="IPR002078">
    <property type="entry name" value="Sigma_54_int"/>
</dbReference>
<keyword evidence="7" id="KW-0805">Transcription regulation</keyword>
<dbReference type="PROSITE" id="PS51671">
    <property type="entry name" value="ACT"/>
    <property type="match status" value="1"/>
</dbReference>
<feature type="domain" description="PAS" evidence="13">
    <location>
        <begin position="78"/>
        <end position="123"/>
    </location>
</feature>
<dbReference type="CDD" id="cd04877">
    <property type="entry name" value="ACT_TyrR"/>
    <property type="match status" value="1"/>
</dbReference>
<dbReference type="NCBIfam" id="TIGR04381">
    <property type="entry name" value="HTH_TypR"/>
    <property type="match status" value="1"/>
</dbReference>
<dbReference type="EMBL" id="BMXR01000009">
    <property type="protein sequence ID" value="GGX64626.1"/>
    <property type="molecule type" value="Genomic_DNA"/>
</dbReference>
<keyword evidence="5" id="KW-0058">Aromatic hydrocarbons catabolism</keyword>
<dbReference type="InterPro" id="IPR013767">
    <property type="entry name" value="PAS_fold"/>
</dbReference>
<dbReference type="SUPFAM" id="SSF55785">
    <property type="entry name" value="PYP-like sensor domain (PAS domain)"/>
    <property type="match status" value="1"/>
</dbReference>
<keyword evidence="3" id="KW-0678">Repressor</keyword>
<evidence type="ECO:0000256" key="5">
    <source>
        <dbReference type="ARBA" id="ARBA00022797"/>
    </source>
</evidence>
<evidence type="ECO:0000313" key="15">
    <source>
        <dbReference type="EMBL" id="GGX64626.1"/>
    </source>
</evidence>
<dbReference type="PROSITE" id="PS00676">
    <property type="entry name" value="SIGMA54_INTERACT_2"/>
    <property type="match status" value="1"/>
</dbReference>
<dbReference type="Gene3D" id="3.40.50.300">
    <property type="entry name" value="P-loop containing nucleotide triphosphate hydrolases"/>
    <property type="match status" value="1"/>
</dbReference>
<dbReference type="GO" id="GO:0003677">
    <property type="term" value="F:DNA binding"/>
    <property type="evidence" value="ECO:0007669"/>
    <property type="project" value="UniProtKB-KW"/>
</dbReference>
<dbReference type="SMART" id="SM00091">
    <property type="entry name" value="PAS"/>
    <property type="match status" value="1"/>
</dbReference>
<dbReference type="InterPro" id="IPR035965">
    <property type="entry name" value="PAS-like_dom_sf"/>
</dbReference>
<dbReference type="Pfam" id="PF18024">
    <property type="entry name" value="HTH_50"/>
    <property type="match status" value="1"/>
</dbReference>
<dbReference type="GO" id="GO:0005737">
    <property type="term" value="C:cytoplasm"/>
    <property type="evidence" value="ECO:0007669"/>
    <property type="project" value="UniProtKB-SubCell"/>
</dbReference>
<evidence type="ECO:0000313" key="16">
    <source>
        <dbReference type="Proteomes" id="UP000626148"/>
    </source>
</evidence>
<dbReference type="InterPro" id="IPR003593">
    <property type="entry name" value="AAA+_ATPase"/>
</dbReference>
<evidence type="ECO:0000256" key="4">
    <source>
        <dbReference type="ARBA" id="ARBA00022741"/>
    </source>
</evidence>
<dbReference type="InterPro" id="IPR027417">
    <property type="entry name" value="P-loop_NTPase"/>
</dbReference>
<dbReference type="CDD" id="cd00130">
    <property type="entry name" value="PAS"/>
    <property type="match status" value="1"/>
</dbReference>
<comment type="subcellular location">
    <subcellularLocation>
        <location evidence="1">Cytoplasm</location>
    </subcellularLocation>
</comment>
<dbReference type="SMART" id="SM00382">
    <property type="entry name" value="AAA"/>
    <property type="match status" value="1"/>
</dbReference>
<dbReference type="CDD" id="cd00009">
    <property type="entry name" value="AAA"/>
    <property type="match status" value="1"/>
</dbReference>
<dbReference type="PROSITE" id="PS50045">
    <property type="entry name" value="SIGMA54_INTERACT_4"/>
    <property type="match status" value="1"/>
</dbReference>
<dbReference type="Pfam" id="PF00158">
    <property type="entry name" value="Sigma54_activat"/>
    <property type="match status" value="1"/>
</dbReference>
<feature type="domain" description="ACT" evidence="14">
    <location>
        <begin position="2"/>
        <end position="72"/>
    </location>
</feature>
<dbReference type="Gene3D" id="3.30.70.260">
    <property type="match status" value="1"/>
</dbReference>
<reference evidence="15" key="1">
    <citation type="journal article" date="2014" name="Int. J. Syst. Evol. Microbiol.">
        <title>Complete genome sequence of Corynebacterium casei LMG S-19264T (=DSM 44701T), isolated from a smear-ripened cheese.</title>
        <authorList>
            <consortium name="US DOE Joint Genome Institute (JGI-PGF)"/>
            <person name="Walter F."/>
            <person name="Albersmeier A."/>
            <person name="Kalinowski J."/>
            <person name="Ruckert C."/>
        </authorList>
    </citation>
    <scope>NUCLEOTIDE SEQUENCE</scope>
    <source>
        <strain evidence="15">KCTC 22169</strain>
    </source>
</reference>
<evidence type="ECO:0000256" key="1">
    <source>
        <dbReference type="ARBA" id="ARBA00004496"/>
    </source>
</evidence>
<dbReference type="RefSeq" id="WP_189611166.1">
    <property type="nucleotide sequence ID" value="NZ_BMXR01000009.1"/>
</dbReference>
<dbReference type="PANTHER" id="PTHR32071">
    <property type="entry name" value="TRANSCRIPTIONAL REGULATORY PROTEIN"/>
    <property type="match status" value="1"/>
</dbReference>
<dbReference type="GO" id="GO:0005524">
    <property type="term" value="F:ATP binding"/>
    <property type="evidence" value="ECO:0007669"/>
    <property type="project" value="UniProtKB-KW"/>
</dbReference>
<dbReference type="GO" id="GO:0006355">
    <property type="term" value="P:regulation of DNA-templated transcription"/>
    <property type="evidence" value="ECO:0007669"/>
    <property type="project" value="InterPro"/>
</dbReference>
<dbReference type="InterPro" id="IPR045865">
    <property type="entry name" value="ACT-like_dom_sf"/>
</dbReference>
<evidence type="ECO:0000256" key="3">
    <source>
        <dbReference type="ARBA" id="ARBA00022491"/>
    </source>
</evidence>
<keyword evidence="16" id="KW-1185">Reference proteome</keyword>
<evidence type="ECO:0000259" key="13">
    <source>
        <dbReference type="PROSITE" id="PS50112"/>
    </source>
</evidence>
<dbReference type="SUPFAM" id="SSF52540">
    <property type="entry name" value="P-loop containing nucleoside triphosphate hydrolases"/>
    <property type="match status" value="1"/>
</dbReference>
<organism evidence="15 16">
    <name type="scientific">Saccharospirillum salsuginis</name>
    <dbReference type="NCBI Taxonomy" id="418750"/>
    <lineage>
        <taxon>Bacteria</taxon>
        <taxon>Pseudomonadati</taxon>
        <taxon>Pseudomonadota</taxon>
        <taxon>Gammaproteobacteria</taxon>
        <taxon>Oceanospirillales</taxon>
        <taxon>Saccharospirillaceae</taxon>
        <taxon>Saccharospirillum</taxon>
    </lineage>
</organism>
<comment type="caution">
    <text evidence="15">The sequence shown here is derived from an EMBL/GenBank/DDBJ whole genome shotgun (WGS) entry which is preliminary data.</text>
</comment>
<dbReference type="AlphaFoldDB" id="A0A918KKP5"/>
<dbReference type="SUPFAM" id="SSF46689">
    <property type="entry name" value="Homeodomain-like"/>
    <property type="match status" value="1"/>
</dbReference>
<dbReference type="Gene3D" id="3.30.450.20">
    <property type="entry name" value="PAS domain"/>
    <property type="match status" value="1"/>
</dbReference>
<dbReference type="InterPro" id="IPR002912">
    <property type="entry name" value="ACT_dom"/>
</dbReference>
<dbReference type="PANTHER" id="PTHR32071:SF3">
    <property type="entry name" value="HTH-TYPE TRANSCRIPTIONAL REGULATORY PROTEIN TYRR"/>
    <property type="match status" value="1"/>
</dbReference>
<dbReference type="NCBIfam" id="NF008085">
    <property type="entry name" value="PRK10820.1"/>
    <property type="match status" value="1"/>
</dbReference>
<dbReference type="FunFam" id="3.40.50.300:FF:000006">
    <property type="entry name" value="DNA-binding transcriptional regulator NtrC"/>
    <property type="match status" value="1"/>
</dbReference>
<dbReference type="InterPro" id="IPR030828">
    <property type="entry name" value="HTH_TyrR"/>
</dbReference>
<evidence type="ECO:0000256" key="11">
    <source>
        <dbReference type="ARBA" id="ARBA00029500"/>
    </source>
</evidence>
<evidence type="ECO:0000259" key="12">
    <source>
        <dbReference type="PROSITE" id="PS50045"/>
    </source>
</evidence>
<dbReference type="Pfam" id="PF25601">
    <property type="entry name" value="AAA_lid_14"/>
    <property type="match status" value="1"/>
</dbReference>
<proteinExistence type="predicted"/>
<evidence type="ECO:0000256" key="9">
    <source>
        <dbReference type="ARBA" id="ARBA00023159"/>
    </source>
</evidence>
<dbReference type="PROSITE" id="PS50112">
    <property type="entry name" value="PAS"/>
    <property type="match status" value="1"/>
</dbReference>
<evidence type="ECO:0000256" key="8">
    <source>
        <dbReference type="ARBA" id="ARBA00023125"/>
    </source>
</evidence>
<dbReference type="Gene3D" id="1.10.10.60">
    <property type="entry name" value="Homeodomain-like"/>
    <property type="match status" value="1"/>
</dbReference>
<keyword evidence="8" id="KW-0238">DNA-binding</keyword>
<evidence type="ECO:0000256" key="6">
    <source>
        <dbReference type="ARBA" id="ARBA00022840"/>
    </source>
</evidence>
<dbReference type="SUPFAM" id="SSF55021">
    <property type="entry name" value="ACT-like"/>
    <property type="match status" value="1"/>
</dbReference>
<keyword evidence="2" id="KW-0963">Cytoplasm</keyword>
<evidence type="ECO:0000256" key="7">
    <source>
        <dbReference type="ARBA" id="ARBA00023015"/>
    </source>
</evidence>
<gene>
    <name evidence="15" type="primary">tyrR</name>
    <name evidence="15" type="ORF">GCM10007392_35550</name>
</gene>
<evidence type="ECO:0000256" key="10">
    <source>
        <dbReference type="ARBA" id="ARBA00023163"/>
    </source>
</evidence>
<dbReference type="Proteomes" id="UP000626148">
    <property type="component" value="Unassembled WGS sequence"/>
</dbReference>
<dbReference type="InterPro" id="IPR009057">
    <property type="entry name" value="Homeodomain-like_sf"/>
</dbReference>
<keyword evidence="6" id="KW-0067">ATP-binding</keyword>
<evidence type="ECO:0000256" key="2">
    <source>
        <dbReference type="ARBA" id="ARBA00022490"/>
    </source>
</evidence>
<dbReference type="InterPro" id="IPR058031">
    <property type="entry name" value="AAA_lid_NorR"/>
</dbReference>
<keyword evidence="4" id="KW-0547">Nucleotide-binding</keyword>
<dbReference type="PROSITE" id="PS00675">
    <property type="entry name" value="SIGMA54_INTERACT_1"/>
    <property type="match status" value="1"/>
</dbReference>
<keyword evidence="10" id="KW-0804">Transcription</keyword>
<dbReference type="InterPro" id="IPR025662">
    <property type="entry name" value="Sigma_54_int_dom_ATP-bd_1"/>
</dbReference>
<feature type="domain" description="Sigma-54 factor interaction" evidence="12">
    <location>
        <begin position="208"/>
        <end position="436"/>
    </location>
</feature>
<evidence type="ECO:0000259" key="14">
    <source>
        <dbReference type="PROSITE" id="PS51671"/>
    </source>
</evidence>
<name>A0A918KKP5_9GAMM</name>
<dbReference type="Gene3D" id="1.10.8.60">
    <property type="match status" value="1"/>
</dbReference>
<dbReference type="Pfam" id="PF00989">
    <property type="entry name" value="PAS"/>
    <property type="match status" value="1"/>
</dbReference>
<sequence length="519" mass="58853">MRLKIECEERLGICAEVLDILVNHQIDLRGIEIDPVGEIYLNFPNVEFDEFQHLMPEIRLIPGIHDVSLIPYMPTEREQQEMQTLLRTLPEPVISIDSKGYVVIANEAALDILQLPEDEVHGKLLKNWVKGFNFNNWLHDDNPGTQSTHLQLKGRTFLADIYPIRVPDETDTGDGELFAGGVITFKSPERLGRQMTAYHQQTGEFEMLIAESQSMKRVIRQAKRMSGLDAPLLITGETGTGKELLAKSCHQHSLRKDKPFLVLNCAALPDNVAESELFGYAAGAFEGATQDKKGILELAEGGTVFLDEIGDMSKVLQSKFLRLLQDGTYRRVGDEKEYKSDVRIICSTQKDLLALCQDGTFREDLYYRLNVLTLHIPALRDRKSDILPMAERFIARFAEPQRRRIKLSKACQNALQQYPWPGNVRQMENALLRAVSLAEGDVLEPEHLQLPSYTSGWGYVDENFEGSLDEAMKRFESELLRRLYPAYPSSRQLGKKLGVSHTAIANKLREYGIGKHSKR</sequence>
<accession>A0A918KKP5</accession>
<dbReference type="InterPro" id="IPR000014">
    <property type="entry name" value="PAS"/>
</dbReference>
<keyword evidence="9" id="KW-0010">Activator</keyword>